<feature type="region of interest" description="Disordered" evidence="1">
    <location>
        <begin position="262"/>
        <end position="362"/>
    </location>
</feature>
<keyword evidence="3" id="KW-1185">Reference proteome</keyword>
<dbReference type="OrthoDB" id="1431934at2759"/>
<accession>A0A164YRL3</accession>
<feature type="compositionally biased region" description="Pro residues" evidence="1">
    <location>
        <begin position="279"/>
        <end position="299"/>
    </location>
</feature>
<feature type="compositionally biased region" description="Pro residues" evidence="1">
    <location>
        <begin position="321"/>
        <end position="355"/>
    </location>
</feature>
<evidence type="ECO:0000256" key="1">
    <source>
        <dbReference type="SAM" id="MobiDB-lite"/>
    </source>
</evidence>
<gene>
    <name evidence="2" type="ORF">SISNIDRAFT_449933</name>
</gene>
<protein>
    <submittedName>
        <fullName evidence="2">Uncharacterized protein</fullName>
    </submittedName>
</protein>
<proteinExistence type="predicted"/>
<dbReference type="AlphaFoldDB" id="A0A164YRL3"/>
<dbReference type="STRING" id="1314777.A0A164YRL3"/>
<feature type="compositionally biased region" description="Low complexity" evidence="1">
    <location>
        <begin position="263"/>
        <end position="278"/>
    </location>
</feature>
<sequence length="581" mass="63302">MANDDNEDRRGKITLENLGMGREAVVSFDGASQYAQGGPSTCGLASMNAVRVILARQKSGTKMVEEMSTKALMEEILLICAFLPDQRHLEVDDLLGMALFRHSVNRVSTMNYPVSLDSFRTILRQLQTLSRAPGTRTPAKVSAVVITRPPEIIAVFHILMTDHDRLTSVFAVFDSHPRPAKATRGASFIFHPSVDAAAGYLSQLFYVDPALRKGISTWEAELLSQFAADCFTLPDDYDANSDARGAYEANLELFRLRREMRENPTPARAPATQAAAVAPVPPPLPHPVAAAPPPQPAPNRQPLQRIGTNASPAAPPNRDGPFPPPEGPPPAYTFDNPPPAPAPAAGPPPVPPRPVPVARGDTDPDTAAMIAQLQLEEEEDARNLREARRVQATYERVGQGHIPMPQPHARLQRPNNQPQRGEPTIIARLGEGVRSIPAVVGDIVNRAMEPGSLARVALPPPILERPARPQIPPGTDIATAELINRLHREDQEEAMRGQVVIEGPPEEVFMFTVHEAGRNEVTYQVRDENDLMALPSSVRGTAERILRERGLLGNGGGGGHHVRPMVIRRVRRCSPVRGFTN</sequence>
<feature type="region of interest" description="Disordered" evidence="1">
    <location>
        <begin position="400"/>
        <end position="422"/>
    </location>
</feature>
<organism evidence="2 3">
    <name type="scientific">Sistotremastrum niveocremeum HHB9708</name>
    <dbReference type="NCBI Taxonomy" id="1314777"/>
    <lineage>
        <taxon>Eukaryota</taxon>
        <taxon>Fungi</taxon>
        <taxon>Dikarya</taxon>
        <taxon>Basidiomycota</taxon>
        <taxon>Agaricomycotina</taxon>
        <taxon>Agaricomycetes</taxon>
        <taxon>Sistotremastrales</taxon>
        <taxon>Sistotremastraceae</taxon>
        <taxon>Sertulicium</taxon>
        <taxon>Sertulicium niveocremeum</taxon>
    </lineage>
</organism>
<reference evidence="2 3" key="1">
    <citation type="journal article" date="2016" name="Mol. Biol. Evol.">
        <title>Comparative Genomics of Early-Diverging Mushroom-Forming Fungi Provides Insights into the Origins of Lignocellulose Decay Capabilities.</title>
        <authorList>
            <person name="Nagy L.G."/>
            <person name="Riley R."/>
            <person name="Tritt A."/>
            <person name="Adam C."/>
            <person name="Daum C."/>
            <person name="Floudas D."/>
            <person name="Sun H."/>
            <person name="Yadav J.S."/>
            <person name="Pangilinan J."/>
            <person name="Larsson K.H."/>
            <person name="Matsuura K."/>
            <person name="Barry K."/>
            <person name="Labutti K."/>
            <person name="Kuo R."/>
            <person name="Ohm R.A."/>
            <person name="Bhattacharya S.S."/>
            <person name="Shirouzu T."/>
            <person name="Yoshinaga Y."/>
            <person name="Martin F.M."/>
            <person name="Grigoriev I.V."/>
            <person name="Hibbett D.S."/>
        </authorList>
    </citation>
    <scope>NUCLEOTIDE SEQUENCE [LARGE SCALE GENOMIC DNA]</scope>
    <source>
        <strain evidence="2 3">HHB9708</strain>
    </source>
</reference>
<evidence type="ECO:0000313" key="3">
    <source>
        <dbReference type="Proteomes" id="UP000076722"/>
    </source>
</evidence>
<dbReference type="Proteomes" id="UP000076722">
    <property type="component" value="Unassembled WGS sequence"/>
</dbReference>
<name>A0A164YRL3_9AGAM</name>
<dbReference type="EMBL" id="KV419397">
    <property type="protein sequence ID" value="KZS97171.1"/>
    <property type="molecule type" value="Genomic_DNA"/>
</dbReference>
<evidence type="ECO:0000313" key="2">
    <source>
        <dbReference type="EMBL" id="KZS97171.1"/>
    </source>
</evidence>